<gene>
    <name evidence="2" type="ORF">IFM89_004231</name>
</gene>
<evidence type="ECO:0000313" key="3">
    <source>
        <dbReference type="Proteomes" id="UP000631114"/>
    </source>
</evidence>
<dbReference type="PIRSF" id="PIRSF001771">
    <property type="entry name" value="Cyclin_A_B_D_E"/>
    <property type="match status" value="1"/>
</dbReference>
<protein>
    <submittedName>
        <fullName evidence="2">Uncharacterized protein</fullName>
    </submittedName>
</protein>
<keyword evidence="3" id="KW-1185">Reference proteome</keyword>
<evidence type="ECO:0000256" key="1">
    <source>
        <dbReference type="SAM" id="MobiDB-lite"/>
    </source>
</evidence>
<dbReference type="Proteomes" id="UP000631114">
    <property type="component" value="Unassembled WGS sequence"/>
</dbReference>
<dbReference type="GO" id="GO:0016538">
    <property type="term" value="F:cyclin-dependent protein serine/threonine kinase regulator activity"/>
    <property type="evidence" value="ECO:0007669"/>
    <property type="project" value="InterPro"/>
</dbReference>
<dbReference type="OrthoDB" id="5590282at2759"/>
<dbReference type="EMBL" id="JADFTS010000003">
    <property type="protein sequence ID" value="KAF9612821.1"/>
    <property type="molecule type" value="Genomic_DNA"/>
</dbReference>
<name>A0A835M6T4_9MAGN</name>
<comment type="caution">
    <text evidence="2">The sequence shown here is derived from an EMBL/GenBank/DDBJ whole genome shotgun (WGS) entry which is preliminary data.</text>
</comment>
<dbReference type="InterPro" id="IPR046965">
    <property type="entry name" value="Cyclin_A/B-like"/>
</dbReference>
<proteinExistence type="predicted"/>
<dbReference type="GO" id="GO:0044772">
    <property type="term" value="P:mitotic cell cycle phase transition"/>
    <property type="evidence" value="ECO:0007669"/>
    <property type="project" value="InterPro"/>
</dbReference>
<feature type="region of interest" description="Disordered" evidence="1">
    <location>
        <begin position="17"/>
        <end position="49"/>
    </location>
</feature>
<organism evidence="2 3">
    <name type="scientific">Coptis chinensis</name>
    <dbReference type="NCBI Taxonomy" id="261450"/>
    <lineage>
        <taxon>Eukaryota</taxon>
        <taxon>Viridiplantae</taxon>
        <taxon>Streptophyta</taxon>
        <taxon>Embryophyta</taxon>
        <taxon>Tracheophyta</taxon>
        <taxon>Spermatophyta</taxon>
        <taxon>Magnoliopsida</taxon>
        <taxon>Ranunculales</taxon>
        <taxon>Ranunculaceae</taxon>
        <taxon>Coptidoideae</taxon>
        <taxon>Coptis</taxon>
    </lineage>
</organism>
<evidence type="ECO:0000313" key="2">
    <source>
        <dbReference type="EMBL" id="KAF9612821.1"/>
    </source>
</evidence>
<dbReference type="AlphaFoldDB" id="A0A835M6T4"/>
<sequence length="242" mass="26959">MKIYHKVEPPTRITRARAAASNASMGVLPPKPPTKTLRATSKRLASDENSASSSVTAGIHCKRRAVLKDVTNICCENLYKGCISAAKVQTKNFKQEKRLPVKNGPKVVADLAARTLSVEEDACHMRPNELEKKGYTQSQVVTLPVKLGRNASIKRNMESTKSKCAVALPQLEELVSRKPSQHIRFSIEEKGKHCKSSEYEVGVINIDSDQKNPQMCSLYAPEIYRNLRVKEVHFTIHVFACD</sequence>
<accession>A0A835M6T4</accession>
<reference evidence="2 3" key="1">
    <citation type="submission" date="2020-10" db="EMBL/GenBank/DDBJ databases">
        <title>The Coptis chinensis genome and diversification of protoberbering-type alkaloids.</title>
        <authorList>
            <person name="Wang B."/>
            <person name="Shu S."/>
            <person name="Song C."/>
            <person name="Liu Y."/>
        </authorList>
    </citation>
    <scope>NUCLEOTIDE SEQUENCE [LARGE SCALE GENOMIC DNA]</scope>
    <source>
        <strain evidence="2">HL-2020</strain>
        <tissue evidence="2">Leaf</tissue>
    </source>
</reference>